<keyword evidence="8" id="KW-0472">Membrane</keyword>
<dbReference type="GO" id="GO:0006402">
    <property type="term" value="P:mRNA catabolic process"/>
    <property type="evidence" value="ECO:0007669"/>
    <property type="project" value="UniProtKB-UniRule"/>
</dbReference>
<dbReference type="CDD" id="cd00077">
    <property type="entry name" value="HDc"/>
    <property type="match status" value="1"/>
</dbReference>
<dbReference type="SUPFAM" id="SSF54791">
    <property type="entry name" value="Eukaryotic type KH-domain (KH-domain type I)"/>
    <property type="match status" value="1"/>
</dbReference>
<evidence type="ECO:0000256" key="7">
    <source>
        <dbReference type="ARBA" id="ARBA00022989"/>
    </source>
</evidence>
<keyword evidence="5 9" id="KW-0378">Hydrolase</keyword>
<dbReference type="NCBIfam" id="TIGR03319">
    <property type="entry name" value="RNase_Y"/>
    <property type="match status" value="1"/>
</dbReference>
<evidence type="ECO:0000259" key="12">
    <source>
        <dbReference type="PROSITE" id="PS51831"/>
    </source>
</evidence>
<dbReference type="InterPro" id="IPR006675">
    <property type="entry name" value="HDIG_dom"/>
</dbReference>
<dbReference type="AlphaFoldDB" id="A0A8J7JMB0"/>
<keyword evidence="14" id="KW-1185">Reference proteome</keyword>
<evidence type="ECO:0000256" key="8">
    <source>
        <dbReference type="ARBA" id="ARBA00023136"/>
    </source>
</evidence>
<dbReference type="SMART" id="SM00322">
    <property type="entry name" value="KH"/>
    <property type="match status" value="1"/>
</dbReference>
<dbReference type="EC" id="3.1.-.-" evidence="9 10"/>
<dbReference type="Pfam" id="PF12072">
    <property type="entry name" value="RNase_Y_N"/>
    <property type="match status" value="1"/>
</dbReference>
<comment type="function">
    <text evidence="9">Endoribonuclease that initiates mRNA decay.</text>
</comment>
<keyword evidence="1" id="KW-1003">Cell membrane</keyword>
<dbReference type="CDD" id="cd22431">
    <property type="entry name" value="KH-I_RNaseY"/>
    <property type="match status" value="1"/>
</dbReference>
<sequence>MRFELVIILVLVACGIGYVIGNLLRKRLSDSLVANAEGLAAKMIEDAKRQTEVMAMEAAVQAKDAVYQAKEEFERETMEKRRDLQAMEKRLQQKEENLDKKASLFDQRDAEFLKRESGLASREQGISSREQAIGQKEEKVDALIVEQRERLEHISGMTSAEAKKVLMDTMEDEAKLDAAKRIKAMEEEARETADKKSKEILALAMQRYAGEYVAERSVSVVALPSDEMKGRIIGREGRNIRALEAATGIDLIIDDTPEAVILSGFNPVRREVAKLSLQKLIADGRIHPGRIEEVVAKSQEEIEQAMKEAGDQAAFDLGVHGIHPEILKLIGRLKYRTSYSQNVYQHSLEVAFLCGIMAAELGLNVKQAKRAGLLHDLGKAVDHEIEGSHAVIGADIAKKYGESPKIIHAIMAHHEDEKPSTVLAVLVQAADALSGARPGARREMMETYVKRLDDLERIATSFDGVQTSFAIQAGREIRVMVSSELVSDDRAVFLAKDIAKKIETEMTYPGQIKVNVIRETRATEYAR</sequence>
<evidence type="ECO:0000256" key="2">
    <source>
        <dbReference type="ARBA" id="ARBA00022692"/>
    </source>
</evidence>
<gene>
    <name evidence="9 13" type="primary">rny</name>
    <name evidence="13" type="ORF">JFN93_13955</name>
</gene>
<evidence type="ECO:0000256" key="6">
    <source>
        <dbReference type="ARBA" id="ARBA00022884"/>
    </source>
</evidence>
<dbReference type="HAMAP" id="MF_00335">
    <property type="entry name" value="RNase_Y"/>
    <property type="match status" value="1"/>
</dbReference>
<evidence type="ECO:0000256" key="5">
    <source>
        <dbReference type="ARBA" id="ARBA00022801"/>
    </source>
</evidence>
<dbReference type="InterPro" id="IPR004088">
    <property type="entry name" value="KH_dom_type_1"/>
</dbReference>
<evidence type="ECO:0000256" key="4">
    <source>
        <dbReference type="ARBA" id="ARBA00022759"/>
    </source>
</evidence>
<dbReference type="NCBIfam" id="TIGR00277">
    <property type="entry name" value="HDIG"/>
    <property type="match status" value="1"/>
</dbReference>
<dbReference type="GO" id="GO:0005886">
    <property type="term" value="C:plasma membrane"/>
    <property type="evidence" value="ECO:0007669"/>
    <property type="project" value="UniProtKB-UniRule"/>
</dbReference>
<dbReference type="SUPFAM" id="SSF109604">
    <property type="entry name" value="HD-domain/PDEase-like"/>
    <property type="match status" value="1"/>
</dbReference>
<dbReference type="FunFam" id="1.10.3210.10:FF:000022">
    <property type="entry name" value="Ribonuclease Y"/>
    <property type="match status" value="1"/>
</dbReference>
<evidence type="ECO:0000256" key="11">
    <source>
        <dbReference type="SAM" id="Coils"/>
    </source>
</evidence>
<dbReference type="GO" id="GO:0003723">
    <property type="term" value="F:RNA binding"/>
    <property type="evidence" value="ECO:0007669"/>
    <property type="project" value="UniProtKB-UniRule"/>
</dbReference>
<dbReference type="InterPro" id="IPR004087">
    <property type="entry name" value="KH_dom"/>
</dbReference>
<keyword evidence="7" id="KW-1133">Transmembrane helix</keyword>
<dbReference type="Proteomes" id="UP000636888">
    <property type="component" value="Unassembled WGS sequence"/>
</dbReference>
<feature type="domain" description="HD" evidence="12">
    <location>
        <begin position="343"/>
        <end position="436"/>
    </location>
</feature>
<dbReference type="InterPro" id="IPR036612">
    <property type="entry name" value="KH_dom_type_1_sf"/>
</dbReference>
<accession>A0A8J7JMB0</accession>
<dbReference type="PROSITE" id="PS51831">
    <property type="entry name" value="HD"/>
    <property type="match status" value="1"/>
</dbReference>
<dbReference type="SMART" id="SM00471">
    <property type="entry name" value="HDc"/>
    <property type="match status" value="1"/>
</dbReference>
<reference evidence="13" key="1">
    <citation type="submission" date="2020-12" db="EMBL/GenBank/DDBJ databases">
        <title>Geomonas sp. Red875, isolated from river sediment.</title>
        <authorList>
            <person name="Xu Z."/>
            <person name="Zhang Z."/>
            <person name="Masuda Y."/>
            <person name="Itoh H."/>
            <person name="Senoo K."/>
        </authorList>
    </citation>
    <scope>NUCLEOTIDE SEQUENCE</scope>
    <source>
        <strain evidence="13">Red875</strain>
    </source>
</reference>
<dbReference type="InterPro" id="IPR022711">
    <property type="entry name" value="RNase_Y_N"/>
</dbReference>
<comment type="caution">
    <text evidence="13">The sequence shown here is derived from an EMBL/GenBank/DDBJ whole genome shotgun (WGS) entry which is preliminary data.</text>
</comment>
<dbReference type="InterPro" id="IPR003607">
    <property type="entry name" value="HD/PDEase_dom"/>
</dbReference>
<dbReference type="PANTHER" id="PTHR12826">
    <property type="entry name" value="RIBONUCLEASE Y"/>
    <property type="match status" value="1"/>
</dbReference>
<proteinExistence type="inferred from homology"/>
<dbReference type="InterPro" id="IPR006674">
    <property type="entry name" value="HD_domain"/>
</dbReference>
<keyword evidence="4 9" id="KW-0255">Endonuclease</keyword>
<dbReference type="Pfam" id="PF01966">
    <property type="entry name" value="HD"/>
    <property type="match status" value="1"/>
</dbReference>
<evidence type="ECO:0000256" key="10">
    <source>
        <dbReference type="NCBIfam" id="TIGR03319"/>
    </source>
</evidence>
<dbReference type="PROSITE" id="PS50084">
    <property type="entry name" value="KH_TYPE_1"/>
    <property type="match status" value="1"/>
</dbReference>
<dbReference type="RefSeq" id="WP_199384716.1">
    <property type="nucleotide sequence ID" value="NZ_JAEMHM010000011.1"/>
</dbReference>
<dbReference type="EMBL" id="JAEMHM010000011">
    <property type="protein sequence ID" value="MBJ6725820.1"/>
    <property type="molecule type" value="Genomic_DNA"/>
</dbReference>
<protein>
    <recommendedName>
        <fullName evidence="9 10">Ribonuclease Y</fullName>
        <shortName evidence="9">RNase Y</shortName>
        <ecNumber evidence="9 10">3.1.-.-</ecNumber>
    </recommendedName>
</protein>
<evidence type="ECO:0000256" key="1">
    <source>
        <dbReference type="ARBA" id="ARBA00022475"/>
    </source>
</evidence>
<name>A0A8J7JMB0_9BACT</name>
<keyword evidence="2" id="KW-0812">Transmembrane</keyword>
<dbReference type="InterPro" id="IPR017705">
    <property type="entry name" value="Ribonuclease_Y"/>
</dbReference>
<evidence type="ECO:0000313" key="13">
    <source>
        <dbReference type="EMBL" id="MBJ6725820.1"/>
    </source>
</evidence>
<organism evidence="13 14">
    <name type="scientific">Geomesophilobacter sediminis</name>
    <dbReference type="NCBI Taxonomy" id="2798584"/>
    <lineage>
        <taxon>Bacteria</taxon>
        <taxon>Pseudomonadati</taxon>
        <taxon>Thermodesulfobacteriota</taxon>
        <taxon>Desulfuromonadia</taxon>
        <taxon>Geobacterales</taxon>
        <taxon>Geobacteraceae</taxon>
        <taxon>Geomesophilobacter</taxon>
    </lineage>
</organism>
<evidence type="ECO:0000256" key="3">
    <source>
        <dbReference type="ARBA" id="ARBA00022722"/>
    </source>
</evidence>
<keyword evidence="3 9" id="KW-0540">Nuclease</keyword>
<dbReference type="PANTHER" id="PTHR12826:SF15">
    <property type="entry name" value="RIBONUCLEASE Y"/>
    <property type="match status" value="1"/>
</dbReference>
<dbReference type="Pfam" id="PF00013">
    <property type="entry name" value="KH_1"/>
    <property type="match status" value="1"/>
</dbReference>
<evidence type="ECO:0000313" key="14">
    <source>
        <dbReference type="Proteomes" id="UP000636888"/>
    </source>
</evidence>
<comment type="similarity">
    <text evidence="9">Belongs to the RNase Y family.</text>
</comment>
<feature type="coiled-coil region" evidence="11">
    <location>
        <begin position="56"/>
        <end position="104"/>
    </location>
</feature>
<keyword evidence="11" id="KW-0175">Coiled coil</keyword>
<dbReference type="Gene3D" id="1.10.3210.10">
    <property type="entry name" value="Hypothetical protein af1432"/>
    <property type="match status" value="1"/>
</dbReference>
<keyword evidence="6 9" id="KW-0694">RNA-binding</keyword>
<dbReference type="GO" id="GO:0016787">
    <property type="term" value="F:hydrolase activity"/>
    <property type="evidence" value="ECO:0007669"/>
    <property type="project" value="UniProtKB-KW"/>
</dbReference>
<dbReference type="GO" id="GO:0004521">
    <property type="term" value="F:RNA endonuclease activity"/>
    <property type="evidence" value="ECO:0007669"/>
    <property type="project" value="UniProtKB-UniRule"/>
</dbReference>
<evidence type="ECO:0000256" key="9">
    <source>
        <dbReference type="HAMAP-Rule" id="MF_00335"/>
    </source>
</evidence>